<dbReference type="Gene3D" id="1.10.10.10">
    <property type="entry name" value="Winged helix-like DNA-binding domain superfamily/Winged helix DNA-binding domain"/>
    <property type="match status" value="1"/>
</dbReference>
<dbReference type="RefSeq" id="WP_267772941.1">
    <property type="nucleotide sequence ID" value="NZ_JAPNKE010000002.1"/>
</dbReference>
<dbReference type="InterPro" id="IPR036388">
    <property type="entry name" value="WH-like_DNA-bd_sf"/>
</dbReference>
<keyword evidence="6" id="KW-1185">Reference proteome</keyword>
<dbReference type="Pfam" id="PF09860">
    <property type="entry name" value="DUF2087"/>
    <property type="match status" value="1"/>
</dbReference>
<dbReference type="EMBL" id="JAPNKE010000002">
    <property type="protein sequence ID" value="MCY1010119.1"/>
    <property type="molecule type" value="Genomic_DNA"/>
</dbReference>
<dbReference type="CDD" id="cd00090">
    <property type="entry name" value="HTH_ARSR"/>
    <property type="match status" value="1"/>
</dbReference>
<dbReference type="InterPro" id="IPR001845">
    <property type="entry name" value="HTH_ArsR_DNA-bd_dom"/>
</dbReference>
<evidence type="ECO:0000256" key="2">
    <source>
        <dbReference type="ARBA" id="ARBA00023125"/>
    </source>
</evidence>
<evidence type="ECO:0000259" key="4">
    <source>
        <dbReference type="PROSITE" id="PS50987"/>
    </source>
</evidence>
<keyword evidence="2" id="KW-0238">DNA-binding</keyword>
<dbReference type="PANTHER" id="PTHR33154:SF33">
    <property type="entry name" value="TRANSCRIPTIONAL REPRESSOR SDPR"/>
    <property type="match status" value="1"/>
</dbReference>
<dbReference type="PANTHER" id="PTHR33154">
    <property type="entry name" value="TRANSCRIPTIONAL REGULATOR, ARSR FAMILY"/>
    <property type="match status" value="1"/>
</dbReference>
<dbReference type="InterPro" id="IPR051081">
    <property type="entry name" value="HTH_MetalResp_TranReg"/>
</dbReference>
<comment type="caution">
    <text evidence="5">The sequence shown here is derived from an EMBL/GenBank/DDBJ whole genome shotgun (WGS) entry which is preliminary data.</text>
</comment>
<keyword evidence="1" id="KW-0805">Transcription regulation</keyword>
<organism evidence="5 6">
    <name type="scientific">Nannocystis pusilla</name>
    <dbReference type="NCBI Taxonomy" id="889268"/>
    <lineage>
        <taxon>Bacteria</taxon>
        <taxon>Pseudomonadati</taxon>
        <taxon>Myxococcota</taxon>
        <taxon>Polyangia</taxon>
        <taxon>Nannocystales</taxon>
        <taxon>Nannocystaceae</taxon>
        <taxon>Nannocystis</taxon>
    </lineage>
</organism>
<evidence type="ECO:0000313" key="6">
    <source>
        <dbReference type="Proteomes" id="UP001150924"/>
    </source>
</evidence>
<dbReference type="InterPro" id="IPR018334">
    <property type="entry name" value="ArsR_HTH"/>
</dbReference>
<reference evidence="5" key="1">
    <citation type="submission" date="2022-11" db="EMBL/GenBank/DDBJ databases">
        <title>Minimal conservation of predation-associated metabolite biosynthetic gene clusters underscores biosynthetic potential of Myxococcota including descriptions for ten novel species: Archangium lansinium sp. nov., Myxococcus landrumus sp. nov., Nannocystis bai.</title>
        <authorList>
            <person name="Ahearne A."/>
            <person name="Stevens C."/>
            <person name="Phillips K."/>
        </authorList>
    </citation>
    <scope>NUCLEOTIDE SEQUENCE</scope>
    <source>
        <strain evidence="5">Na p29</strain>
    </source>
</reference>
<dbReference type="NCBIfam" id="NF033788">
    <property type="entry name" value="HTH_metalloreg"/>
    <property type="match status" value="1"/>
</dbReference>
<dbReference type="SUPFAM" id="SSF46785">
    <property type="entry name" value="Winged helix' DNA-binding domain"/>
    <property type="match status" value="1"/>
</dbReference>
<gene>
    <name evidence="5" type="ORF">OV079_32045</name>
</gene>
<dbReference type="GO" id="GO:0003677">
    <property type="term" value="F:DNA binding"/>
    <property type="evidence" value="ECO:0007669"/>
    <property type="project" value="UniProtKB-KW"/>
</dbReference>
<dbReference type="InterPro" id="IPR018656">
    <property type="entry name" value="DUF2087"/>
</dbReference>
<evidence type="ECO:0000256" key="1">
    <source>
        <dbReference type="ARBA" id="ARBA00023015"/>
    </source>
</evidence>
<feature type="domain" description="HTH arsR-type" evidence="4">
    <location>
        <begin position="5"/>
        <end position="99"/>
    </location>
</feature>
<dbReference type="PROSITE" id="PS50987">
    <property type="entry name" value="HTH_ARSR_2"/>
    <property type="match status" value="1"/>
</dbReference>
<dbReference type="InterPro" id="IPR011991">
    <property type="entry name" value="ArsR-like_HTH"/>
</dbReference>
<protein>
    <submittedName>
        <fullName evidence="5">Metalloregulator ArsR/SmtB family transcription factor</fullName>
    </submittedName>
</protein>
<dbReference type="PROSITE" id="PS00846">
    <property type="entry name" value="HTH_ARSR_1"/>
    <property type="match status" value="1"/>
</dbReference>
<sequence>MADAAVDDPKPALVQLFKGLADPTRLRMIAAMVDRPRCGQDLAAEVGVTPATVSHHLRVLSEAGLLRETRQAPYTFYQLDIEALQGAVKAVSSPKRVRELATASPVDTETRDVLRAFFDGPRLRALPAQRRKKEIVLEEVLRRLPRRREYREAELNRFIEVVHPDFCTIRREWIMGGYMEREAGVYKLAPRGRTVIDGG</sequence>
<proteinExistence type="predicted"/>
<name>A0A9X3EVD9_9BACT</name>
<dbReference type="Proteomes" id="UP001150924">
    <property type="component" value="Unassembled WGS sequence"/>
</dbReference>
<evidence type="ECO:0000256" key="3">
    <source>
        <dbReference type="ARBA" id="ARBA00023163"/>
    </source>
</evidence>
<keyword evidence="3" id="KW-0804">Transcription</keyword>
<dbReference type="AlphaFoldDB" id="A0A9X3EVD9"/>
<dbReference type="GO" id="GO:0003700">
    <property type="term" value="F:DNA-binding transcription factor activity"/>
    <property type="evidence" value="ECO:0007669"/>
    <property type="project" value="InterPro"/>
</dbReference>
<evidence type="ECO:0000313" key="5">
    <source>
        <dbReference type="EMBL" id="MCY1010119.1"/>
    </source>
</evidence>
<accession>A0A9X3EVD9</accession>
<dbReference type="InterPro" id="IPR036390">
    <property type="entry name" value="WH_DNA-bd_sf"/>
</dbReference>
<dbReference type="SMART" id="SM00418">
    <property type="entry name" value="HTH_ARSR"/>
    <property type="match status" value="1"/>
</dbReference>
<dbReference type="Pfam" id="PF01022">
    <property type="entry name" value="HTH_5"/>
    <property type="match status" value="1"/>
</dbReference>
<dbReference type="PRINTS" id="PR00778">
    <property type="entry name" value="HTHARSR"/>
</dbReference>